<gene>
    <name evidence="10" type="ORF">NPRO_11890</name>
</gene>
<evidence type="ECO:0000256" key="4">
    <source>
        <dbReference type="ARBA" id="ARBA00022679"/>
    </source>
</evidence>
<dbReference type="InterPro" id="IPR015422">
    <property type="entry name" value="PyrdxlP-dep_Trfase_small"/>
</dbReference>
<comment type="similarity">
    <text evidence="2 8">Belongs to the class-V pyridoxal-phosphate-dependent aminotransferase family. Csd subfamily.</text>
</comment>
<evidence type="ECO:0000313" key="11">
    <source>
        <dbReference type="Proteomes" id="UP000662873"/>
    </source>
</evidence>
<dbReference type="GO" id="GO:0031071">
    <property type="term" value="F:cysteine desulfurase activity"/>
    <property type="evidence" value="ECO:0007669"/>
    <property type="project" value="UniProtKB-UniRule"/>
</dbReference>
<protein>
    <recommendedName>
        <fullName evidence="3 8">Cysteine desulfurase</fullName>
        <ecNumber evidence="3 8">2.8.1.7</ecNumber>
    </recommendedName>
</protein>
<feature type="domain" description="Aminotransferase class V" evidence="9">
    <location>
        <begin position="37"/>
        <end position="413"/>
    </location>
</feature>
<dbReference type="Proteomes" id="UP000662873">
    <property type="component" value="Chromosome"/>
</dbReference>
<evidence type="ECO:0000256" key="7">
    <source>
        <dbReference type="RuleBase" id="RU004504"/>
    </source>
</evidence>
<evidence type="ECO:0000313" key="10">
    <source>
        <dbReference type="EMBL" id="BBO23594.1"/>
    </source>
</evidence>
<evidence type="ECO:0000259" key="9">
    <source>
        <dbReference type="Pfam" id="PF00266"/>
    </source>
</evidence>
<evidence type="ECO:0000256" key="5">
    <source>
        <dbReference type="ARBA" id="ARBA00022898"/>
    </source>
</evidence>
<comment type="cofactor">
    <cofactor evidence="1 7">
        <name>pyridoxal 5'-phosphate</name>
        <dbReference type="ChEBI" id="CHEBI:597326"/>
    </cofactor>
</comment>
<dbReference type="InterPro" id="IPR015421">
    <property type="entry name" value="PyrdxlP-dep_Trfase_major"/>
</dbReference>
<accession>A0A809SE41</accession>
<dbReference type="PANTHER" id="PTHR43586">
    <property type="entry name" value="CYSTEINE DESULFURASE"/>
    <property type="match status" value="1"/>
</dbReference>
<dbReference type="InterPro" id="IPR015424">
    <property type="entry name" value="PyrdxlP-dep_Trfase"/>
</dbReference>
<dbReference type="Gene3D" id="3.90.1150.10">
    <property type="entry name" value="Aspartate Aminotransferase, domain 1"/>
    <property type="match status" value="1"/>
</dbReference>
<dbReference type="Gene3D" id="3.40.640.10">
    <property type="entry name" value="Type I PLP-dependent aspartate aminotransferase-like (Major domain)"/>
    <property type="match status" value="1"/>
</dbReference>
<dbReference type="Pfam" id="PF00266">
    <property type="entry name" value="Aminotran_5"/>
    <property type="match status" value="1"/>
</dbReference>
<dbReference type="InterPro" id="IPR020578">
    <property type="entry name" value="Aminotrans_V_PyrdxlP_BS"/>
</dbReference>
<dbReference type="EC" id="2.8.1.7" evidence="3 8"/>
<evidence type="ECO:0000256" key="2">
    <source>
        <dbReference type="ARBA" id="ARBA00010447"/>
    </source>
</evidence>
<dbReference type="PANTHER" id="PTHR43586:SF8">
    <property type="entry name" value="CYSTEINE DESULFURASE 1, CHLOROPLASTIC"/>
    <property type="match status" value="1"/>
</dbReference>
<dbReference type="InterPro" id="IPR000192">
    <property type="entry name" value="Aminotrans_V_dom"/>
</dbReference>
<organism evidence="10 11">
    <name type="scientific">Candidatus Nitrosymbiomonas proteolyticus</name>
    <dbReference type="NCBI Taxonomy" id="2608984"/>
    <lineage>
        <taxon>Bacteria</taxon>
        <taxon>Bacillati</taxon>
        <taxon>Armatimonadota</taxon>
        <taxon>Armatimonadota incertae sedis</taxon>
        <taxon>Candidatus Nitrosymbiomonas</taxon>
    </lineage>
</organism>
<name>A0A809SE41_9BACT</name>
<dbReference type="EMBL" id="AP021858">
    <property type="protein sequence ID" value="BBO23594.1"/>
    <property type="molecule type" value="Genomic_DNA"/>
</dbReference>
<keyword evidence="4 8" id="KW-0808">Transferase</keyword>
<evidence type="ECO:0000256" key="8">
    <source>
        <dbReference type="RuleBase" id="RU004506"/>
    </source>
</evidence>
<dbReference type="SUPFAM" id="SSF53383">
    <property type="entry name" value="PLP-dependent transferases"/>
    <property type="match status" value="1"/>
</dbReference>
<dbReference type="GO" id="GO:0030170">
    <property type="term" value="F:pyridoxal phosphate binding"/>
    <property type="evidence" value="ECO:0007669"/>
    <property type="project" value="UniProtKB-UniRule"/>
</dbReference>
<dbReference type="CDD" id="cd06453">
    <property type="entry name" value="SufS_like"/>
    <property type="match status" value="1"/>
</dbReference>
<dbReference type="KEGG" id="npy:NPRO_11890"/>
<evidence type="ECO:0000256" key="1">
    <source>
        <dbReference type="ARBA" id="ARBA00001933"/>
    </source>
</evidence>
<comment type="function">
    <text evidence="8">Catalyzes the removal of elemental sulfur and selenium atoms from L-cysteine, L-cystine, L-selenocysteine, and L-selenocystine to produce L-alanine.</text>
</comment>
<dbReference type="AlphaFoldDB" id="A0A809SE41"/>
<evidence type="ECO:0000256" key="3">
    <source>
        <dbReference type="ARBA" id="ARBA00012239"/>
    </source>
</evidence>
<dbReference type="NCBIfam" id="TIGR01979">
    <property type="entry name" value="sufS"/>
    <property type="match status" value="1"/>
</dbReference>
<evidence type="ECO:0000256" key="6">
    <source>
        <dbReference type="ARBA" id="ARBA00050776"/>
    </source>
</evidence>
<keyword evidence="5 8" id="KW-0663">Pyridoxal phosphate</keyword>
<comment type="catalytic activity">
    <reaction evidence="6 8">
        <text>(sulfur carrier)-H + L-cysteine = (sulfur carrier)-SH + L-alanine</text>
        <dbReference type="Rhea" id="RHEA:43892"/>
        <dbReference type="Rhea" id="RHEA-COMP:14737"/>
        <dbReference type="Rhea" id="RHEA-COMP:14739"/>
        <dbReference type="ChEBI" id="CHEBI:29917"/>
        <dbReference type="ChEBI" id="CHEBI:35235"/>
        <dbReference type="ChEBI" id="CHEBI:57972"/>
        <dbReference type="ChEBI" id="CHEBI:64428"/>
        <dbReference type="EC" id="2.8.1.7"/>
    </reaction>
</comment>
<reference evidence="10" key="1">
    <citation type="journal article" name="DNA Res.">
        <title>The physiological potential of anammox bacteria as revealed by their core genome structure.</title>
        <authorList>
            <person name="Okubo T."/>
            <person name="Toyoda A."/>
            <person name="Fukuhara K."/>
            <person name="Uchiyama I."/>
            <person name="Harigaya Y."/>
            <person name="Kuroiwa M."/>
            <person name="Suzuki T."/>
            <person name="Murakami Y."/>
            <person name="Suwa Y."/>
            <person name="Takami H."/>
        </authorList>
    </citation>
    <scope>NUCLEOTIDE SEQUENCE</scope>
    <source>
        <strain evidence="10">317325-2</strain>
    </source>
</reference>
<sequence length="430" mass="46679">MSAPQPRFEPNSTRWDVEAIRADFPILQTTVNGKPLTYLDNAATTQKPRAMIEAVRSYYEESNANVHRGVHSLSVRATELYESAREAVRELVRAEDASEIVFTRGCTESLNLVAQSFARPRLRPGDLIVLTQLEHHSNIVPWQLVAKQTGATIRFVPVLDSGELDLVAFERALEEKPFLCAFTHASNVLGIANPVERMAQTAHEAGAFVVVDGAQAAPHRSIDVQRLGVDFYAISAHKAYGPTGIGALYGRRALLDEMEPYQGGGDMILKVTESGSTYAPPPAKFEAGTPNIAGTVGWAATLDYLKSLGDGDLETALERIEAYEVALAQEAAKALNQLEGIRVLCPTSPSCGPLSFVVEGIHPHDVGTLLDSEGVAVRAGHHCAMPLMQRLQVPATVRASFAFYNTASEIERLCRALELAQRLFRGGAHV</sequence>
<dbReference type="GO" id="GO:0006534">
    <property type="term" value="P:cysteine metabolic process"/>
    <property type="evidence" value="ECO:0007669"/>
    <property type="project" value="UniProtKB-UniRule"/>
</dbReference>
<proteinExistence type="inferred from homology"/>
<dbReference type="InterPro" id="IPR010970">
    <property type="entry name" value="Cys_dSase_SufS"/>
</dbReference>
<dbReference type="PROSITE" id="PS00595">
    <property type="entry name" value="AA_TRANSFER_CLASS_5"/>
    <property type="match status" value="1"/>
</dbReference>